<dbReference type="CDD" id="cd10028">
    <property type="entry name" value="UDG-F2_TDG_MUG"/>
    <property type="match status" value="1"/>
</dbReference>
<gene>
    <name evidence="5" type="ORF">U6N30_15350</name>
</gene>
<dbReference type="RefSeq" id="WP_324278321.1">
    <property type="nucleotide sequence ID" value="NZ_CP141261.1"/>
</dbReference>
<evidence type="ECO:0000313" key="5">
    <source>
        <dbReference type="EMBL" id="WRL67010.1"/>
    </source>
</evidence>
<evidence type="ECO:0000256" key="3">
    <source>
        <dbReference type="ARBA" id="ARBA00023204"/>
    </source>
</evidence>
<dbReference type="InterPro" id="IPR015637">
    <property type="entry name" value="MUG/TDG"/>
</dbReference>
<reference evidence="5 6" key="1">
    <citation type="submission" date="2023-12" db="EMBL/GenBank/DDBJ databases">
        <title>Blastococcus brunescens sp. nov., an actonobacterium isolated from sandstone collected in sahara desert.</title>
        <authorList>
            <person name="Gtari M."/>
            <person name="Ghodhbane F."/>
        </authorList>
    </citation>
    <scope>NUCLEOTIDE SEQUENCE [LARGE SCALE GENOMIC DNA]</scope>
    <source>
        <strain evidence="5 6">BMG 8361</strain>
    </source>
</reference>
<dbReference type="PANTHER" id="PTHR12159:SF9">
    <property type="entry name" value="G_T MISMATCH-SPECIFIC THYMINE DNA GLYCOSYLASE"/>
    <property type="match status" value="1"/>
</dbReference>
<dbReference type="Pfam" id="PF03167">
    <property type="entry name" value="UDG"/>
    <property type="match status" value="1"/>
</dbReference>
<dbReference type="Proteomes" id="UP001324287">
    <property type="component" value="Chromosome"/>
</dbReference>
<sequence length="139" mass="14996">MAGDPPGRLHPRLFTPDEDRALPAHGLGITNVVARPTRAAAELTTDELIEGAATLAELVTEYRPRALAVLGITAWRAGFDRPKAVMGLQPERIGGATTWVVPNPSGLNAHFQVADLARLYGRLRPRSDVEPSDEDDLDP</sequence>
<accession>A0ABZ1B892</accession>
<dbReference type="InterPro" id="IPR005122">
    <property type="entry name" value="Uracil-DNA_glycosylase-like"/>
</dbReference>
<keyword evidence="3" id="KW-0234">DNA repair</keyword>
<keyword evidence="2 5" id="KW-0378">Hydrolase</keyword>
<dbReference type="PANTHER" id="PTHR12159">
    <property type="entry name" value="G/T AND G/U MISMATCH-SPECIFIC DNA GLYCOSYLASE"/>
    <property type="match status" value="1"/>
</dbReference>
<feature type="domain" description="Uracil-DNA glycosylase-like" evidence="4">
    <location>
        <begin position="21"/>
        <end position="111"/>
    </location>
</feature>
<protein>
    <submittedName>
        <fullName evidence="5">Mismatch-specific DNA-glycosylase</fullName>
        <ecNumber evidence="5">3.2.2.-</ecNumber>
    </submittedName>
</protein>
<name>A0ABZ1B892_9ACTN</name>
<evidence type="ECO:0000313" key="6">
    <source>
        <dbReference type="Proteomes" id="UP001324287"/>
    </source>
</evidence>
<evidence type="ECO:0000256" key="2">
    <source>
        <dbReference type="ARBA" id="ARBA00022801"/>
    </source>
</evidence>
<keyword evidence="1" id="KW-0227">DNA damage</keyword>
<organism evidence="5 6">
    <name type="scientific">Blastococcus brunescens</name>
    <dbReference type="NCBI Taxonomy" id="1564165"/>
    <lineage>
        <taxon>Bacteria</taxon>
        <taxon>Bacillati</taxon>
        <taxon>Actinomycetota</taxon>
        <taxon>Actinomycetes</taxon>
        <taxon>Geodermatophilales</taxon>
        <taxon>Geodermatophilaceae</taxon>
        <taxon>Blastococcus</taxon>
    </lineage>
</organism>
<dbReference type="Gene3D" id="3.40.470.10">
    <property type="entry name" value="Uracil-DNA glycosylase-like domain"/>
    <property type="match status" value="1"/>
</dbReference>
<evidence type="ECO:0000256" key="1">
    <source>
        <dbReference type="ARBA" id="ARBA00022763"/>
    </source>
</evidence>
<keyword evidence="5" id="KW-0326">Glycosidase</keyword>
<dbReference type="EC" id="3.2.2.-" evidence="5"/>
<proteinExistence type="predicted"/>
<dbReference type="SUPFAM" id="SSF52141">
    <property type="entry name" value="Uracil-DNA glycosylase-like"/>
    <property type="match status" value="1"/>
</dbReference>
<dbReference type="EMBL" id="CP141261">
    <property type="protein sequence ID" value="WRL67010.1"/>
    <property type="molecule type" value="Genomic_DNA"/>
</dbReference>
<keyword evidence="6" id="KW-1185">Reference proteome</keyword>
<dbReference type="GO" id="GO:0016798">
    <property type="term" value="F:hydrolase activity, acting on glycosyl bonds"/>
    <property type="evidence" value="ECO:0007669"/>
    <property type="project" value="UniProtKB-KW"/>
</dbReference>
<dbReference type="InterPro" id="IPR036895">
    <property type="entry name" value="Uracil-DNA_glycosylase-like_sf"/>
</dbReference>
<evidence type="ECO:0000259" key="4">
    <source>
        <dbReference type="Pfam" id="PF03167"/>
    </source>
</evidence>